<organism evidence="2 3">
    <name type="scientific">Candidatus Defluviibacterium haderslevense</name>
    <dbReference type="NCBI Taxonomy" id="2981993"/>
    <lineage>
        <taxon>Bacteria</taxon>
        <taxon>Pseudomonadati</taxon>
        <taxon>Bacteroidota</taxon>
        <taxon>Saprospiria</taxon>
        <taxon>Saprospirales</taxon>
        <taxon>Saprospiraceae</taxon>
        <taxon>Candidatus Defluviibacterium</taxon>
    </lineage>
</organism>
<gene>
    <name evidence="2" type="ORF">IPO85_18900</name>
</gene>
<keyword evidence="1" id="KW-0812">Transmembrane</keyword>
<evidence type="ECO:0000313" key="2">
    <source>
        <dbReference type="EMBL" id="MBK9719542.1"/>
    </source>
</evidence>
<feature type="transmembrane region" description="Helical" evidence="1">
    <location>
        <begin position="87"/>
        <end position="108"/>
    </location>
</feature>
<evidence type="ECO:0000313" key="3">
    <source>
        <dbReference type="Proteomes" id="UP000808349"/>
    </source>
</evidence>
<feature type="transmembrane region" description="Helical" evidence="1">
    <location>
        <begin position="114"/>
        <end position="139"/>
    </location>
</feature>
<accession>A0A9D7SDB6</accession>
<feature type="transmembrane region" description="Helical" evidence="1">
    <location>
        <begin position="257"/>
        <end position="285"/>
    </location>
</feature>
<dbReference type="Proteomes" id="UP000808349">
    <property type="component" value="Unassembled WGS sequence"/>
</dbReference>
<reference evidence="2 3" key="1">
    <citation type="submission" date="2020-10" db="EMBL/GenBank/DDBJ databases">
        <title>Connecting structure to function with the recovery of over 1000 high-quality activated sludge metagenome-assembled genomes encoding full-length rRNA genes using long-read sequencing.</title>
        <authorList>
            <person name="Singleton C.M."/>
            <person name="Petriglieri F."/>
            <person name="Kristensen J.M."/>
            <person name="Kirkegaard R.H."/>
            <person name="Michaelsen T.Y."/>
            <person name="Andersen M.H."/>
            <person name="Karst S.M."/>
            <person name="Dueholm M.S."/>
            <person name="Nielsen P.H."/>
            <person name="Albertsen M."/>
        </authorList>
    </citation>
    <scope>NUCLEOTIDE SEQUENCE [LARGE SCALE GENOMIC DNA]</scope>
    <source>
        <strain evidence="2">Ribe_18-Q3-R11-54_BAT3C.373</strain>
    </source>
</reference>
<feature type="transmembrane region" description="Helical" evidence="1">
    <location>
        <begin position="53"/>
        <end position="75"/>
    </location>
</feature>
<protein>
    <submittedName>
        <fullName evidence="2">Uncharacterized protein</fullName>
    </submittedName>
</protein>
<dbReference type="AlphaFoldDB" id="A0A9D7SDB6"/>
<sequence length="289" mass="33545">MTPFTHKIYIATLVSIVVICTGLLFFYGGSYYGTSLEERFYHQDHKLLKPSGIYGHGLGIVGTLLIIIGVFGYIIRKKMKHNSKLGALKYWLEFHIFLCTLGPIFVLFHTAFKFGGIVSISFWSMVAVVASGVIGRFIYKQIPRTIQGRALDLDEIIGMKNQIHEEFKLILKEQVESNMNYSDLEFALQPNHENLSTTKVFRQYFIHNQQLSEIKNKLTALSIPSNRRKKIVQLIKKEMILKWRIENLKVMQKLFKYWHVIHLPFALIMLIIMIIHVGVTLAFGYKWIF</sequence>
<proteinExistence type="predicted"/>
<evidence type="ECO:0000256" key="1">
    <source>
        <dbReference type="SAM" id="Phobius"/>
    </source>
</evidence>
<feature type="transmembrane region" description="Helical" evidence="1">
    <location>
        <begin position="9"/>
        <end position="33"/>
    </location>
</feature>
<keyword evidence="1" id="KW-0472">Membrane</keyword>
<dbReference type="EMBL" id="JADKFW010000021">
    <property type="protein sequence ID" value="MBK9719542.1"/>
    <property type="molecule type" value="Genomic_DNA"/>
</dbReference>
<comment type="caution">
    <text evidence="2">The sequence shown here is derived from an EMBL/GenBank/DDBJ whole genome shotgun (WGS) entry which is preliminary data.</text>
</comment>
<keyword evidence="1" id="KW-1133">Transmembrane helix</keyword>
<name>A0A9D7SDB6_9BACT</name>